<dbReference type="EMBL" id="CAADFU010000003">
    <property type="protein sequence ID" value="VFK39574.1"/>
    <property type="molecule type" value="Genomic_DNA"/>
</dbReference>
<dbReference type="EMBL" id="CAADFR010000003">
    <property type="protein sequence ID" value="VFK36617.1"/>
    <property type="molecule type" value="Genomic_DNA"/>
</dbReference>
<proteinExistence type="predicted"/>
<name>A0A450Y512_9GAMM</name>
<evidence type="ECO:0000313" key="1">
    <source>
        <dbReference type="EMBL" id="VFK36617.1"/>
    </source>
</evidence>
<reference evidence="1" key="1">
    <citation type="submission" date="2019-02" db="EMBL/GenBank/DDBJ databases">
        <authorList>
            <person name="Gruber-Vodicka R. H."/>
            <person name="Seah K. B. B."/>
        </authorList>
    </citation>
    <scope>NUCLEOTIDE SEQUENCE</scope>
    <source>
        <strain evidence="2">BECK_S1320</strain>
        <strain evidence="1">BECK_S1321</strain>
    </source>
</reference>
<organism evidence="1">
    <name type="scientific">Candidatus Kentrum sp. SD</name>
    <dbReference type="NCBI Taxonomy" id="2126332"/>
    <lineage>
        <taxon>Bacteria</taxon>
        <taxon>Pseudomonadati</taxon>
        <taxon>Pseudomonadota</taxon>
        <taxon>Gammaproteobacteria</taxon>
        <taxon>Candidatus Kentrum</taxon>
    </lineage>
</organism>
<protein>
    <submittedName>
        <fullName evidence="1">Uncharacterized protein</fullName>
    </submittedName>
</protein>
<gene>
    <name evidence="2" type="ORF">BECKSD772E_GA0070983_100324</name>
    <name evidence="1" type="ORF">BECKSD772F_GA0070984_100350</name>
</gene>
<dbReference type="AlphaFoldDB" id="A0A450Y512"/>
<accession>A0A450Y512</accession>
<sequence>MIEGLYRALQKVESKIPVVRRILDEALFFVSGDESNPEAARCSKKKLPSA</sequence>
<evidence type="ECO:0000313" key="2">
    <source>
        <dbReference type="EMBL" id="VFK39574.1"/>
    </source>
</evidence>